<evidence type="ECO:0000313" key="4">
    <source>
        <dbReference type="Proteomes" id="UP000315400"/>
    </source>
</evidence>
<dbReference type="Gene3D" id="2.60.120.620">
    <property type="entry name" value="q2cbj1_9rhob like domain"/>
    <property type="match status" value="1"/>
</dbReference>
<keyword evidence="1" id="KW-0175">Coiled coil</keyword>
<dbReference type="PANTHER" id="PTHR12117:SF0">
    <property type="entry name" value="PROLYL 3-HYDROXYLASE OGFOD1"/>
    <property type="match status" value="1"/>
</dbReference>
<reference evidence="3 4" key="1">
    <citation type="submission" date="2019-06" db="EMBL/GenBank/DDBJ databases">
        <title>Metagenome assembled Genome of Spiribacter salinus SL48-SHIP from the microbial mat of Salt Lake 48 (Novosibirsk region, Russia).</title>
        <authorList>
            <person name="Shipova A."/>
            <person name="Rozanov A.S."/>
            <person name="Bryanskaya A.V."/>
            <person name="Peltek S.E."/>
        </authorList>
    </citation>
    <scope>NUCLEOTIDE SEQUENCE [LARGE SCALE GENOMIC DNA]</scope>
    <source>
        <strain evidence="3">SL48-SHIP-2</strain>
    </source>
</reference>
<dbReference type="EMBL" id="VIFK01000148">
    <property type="protein sequence ID" value="TQE98711.1"/>
    <property type="molecule type" value="Genomic_DNA"/>
</dbReference>
<dbReference type="InterPro" id="IPR044862">
    <property type="entry name" value="Pro_4_hyd_alph_FE2OG_OXY"/>
</dbReference>
<dbReference type="InterPro" id="IPR051842">
    <property type="entry name" value="uS12_prolyl_hydroxylase"/>
</dbReference>
<organism evidence="3 4">
    <name type="scientific">Spiribacter salinus</name>
    <dbReference type="NCBI Taxonomy" id="1335746"/>
    <lineage>
        <taxon>Bacteria</taxon>
        <taxon>Pseudomonadati</taxon>
        <taxon>Pseudomonadota</taxon>
        <taxon>Gammaproteobacteria</taxon>
        <taxon>Chromatiales</taxon>
        <taxon>Ectothiorhodospiraceae</taxon>
        <taxon>Spiribacter</taxon>
    </lineage>
</organism>
<comment type="caution">
    <text evidence="3">The sequence shown here is derived from an EMBL/GenBank/DDBJ whole genome shotgun (WGS) entry which is preliminary data.</text>
</comment>
<proteinExistence type="predicted"/>
<dbReference type="Pfam" id="PF13640">
    <property type="entry name" value="2OG-FeII_Oxy_3"/>
    <property type="match status" value="1"/>
</dbReference>
<feature type="coiled-coil region" evidence="1">
    <location>
        <begin position="299"/>
        <end position="333"/>
    </location>
</feature>
<gene>
    <name evidence="3" type="ORF">FKY71_12390</name>
</gene>
<dbReference type="AlphaFoldDB" id="A0A540VPL3"/>
<dbReference type="Proteomes" id="UP000315400">
    <property type="component" value="Unassembled WGS sequence"/>
</dbReference>
<feature type="domain" description="Prolyl 4-hydroxylase alpha subunit Fe(2+) 2OG dioxygenase" evidence="2">
    <location>
        <begin position="145"/>
        <end position="248"/>
    </location>
</feature>
<accession>A0A540VPL3</accession>
<protein>
    <submittedName>
        <fullName evidence="3">2OG-Fe(II) oxygenase</fullName>
    </submittedName>
</protein>
<evidence type="ECO:0000256" key="1">
    <source>
        <dbReference type="SAM" id="Coils"/>
    </source>
</evidence>
<dbReference type="PANTHER" id="PTHR12117">
    <property type="entry name" value="HISTONE ACETYLTRANSFERASE COMPLEX"/>
    <property type="match status" value="1"/>
</dbReference>
<evidence type="ECO:0000313" key="3">
    <source>
        <dbReference type="EMBL" id="TQE98711.1"/>
    </source>
</evidence>
<sequence length="355" mass="41285">MPESNAGAGLSIMNRTLPVLLTGAAKMNRDNLIAETYLSDPDQYFEVYDKARPFRHLVLDDFFEPEYARSLLDQFPAFDTGRAMNENGEVGAKCVHDNMPELGAPYRALDEYIQSREFLGWLERMTGIDELVYDPDYFGGGTHENRHGQDLDPHVDFNKHPKTGLHRRLNLIVYLNEEWHADWGGAIEFHSDPRRPPEENQIEYVQPKFNRAVLFETTHWSWHGFERINLPEGDDDPRSRKSVALYFYSKTRPPEEHTKPHSTIYVERPLPEHIQAGTTLTYEDFQRIRILLARRDQHLQRLYNNISDLSAQNEDLIAQRDRARKMLDELSGEDDGETATAVRHARRWLARKLLG</sequence>
<evidence type="ECO:0000259" key="2">
    <source>
        <dbReference type="Pfam" id="PF13640"/>
    </source>
</evidence>
<name>A0A540VPL3_9GAMM</name>